<evidence type="ECO:0000259" key="9">
    <source>
        <dbReference type="Pfam" id="PF13231"/>
    </source>
</evidence>
<dbReference type="PANTHER" id="PTHR33908:SF11">
    <property type="entry name" value="MEMBRANE PROTEIN"/>
    <property type="match status" value="1"/>
</dbReference>
<feature type="transmembrane region" description="Helical" evidence="8">
    <location>
        <begin position="239"/>
        <end position="256"/>
    </location>
</feature>
<dbReference type="OrthoDB" id="224989at2"/>
<reference evidence="10 11" key="1">
    <citation type="submission" date="2019-03" db="EMBL/GenBank/DDBJ databases">
        <title>Deep-cultivation of Planctomycetes and their phenomic and genomic characterization uncovers novel biology.</title>
        <authorList>
            <person name="Wiegand S."/>
            <person name="Jogler M."/>
            <person name="Boedeker C."/>
            <person name="Pinto D."/>
            <person name="Vollmers J."/>
            <person name="Rivas-Marin E."/>
            <person name="Kohn T."/>
            <person name="Peeters S.H."/>
            <person name="Heuer A."/>
            <person name="Rast P."/>
            <person name="Oberbeckmann S."/>
            <person name="Bunk B."/>
            <person name="Jeske O."/>
            <person name="Meyerdierks A."/>
            <person name="Storesund J.E."/>
            <person name="Kallscheuer N."/>
            <person name="Luecker S."/>
            <person name="Lage O.M."/>
            <person name="Pohl T."/>
            <person name="Merkel B.J."/>
            <person name="Hornburger P."/>
            <person name="Mueller R.-W."/>
            <person name="Bruemmer F."/>
            <person name="Labrenz M."/>
            <person name="Spormann A.M."/>
            <person name="Op den Camp H."/>
            <person name="Overmann J."/>
            <person name="Amann R."/>
            <person name="Jetten M.S.M."/>
            <person name="Mascher T."/>
            <person name="Medema M.H."/>
            <person name="Devos D.P."/>
            <person name="Kaster A.-K."/>
            <person name="Ovreas L."/>
            <person name="Rohde M."/>
            <person name="Galperin M.Y."/>
            <person name="Jogler C."/>
        </authorList>
    </citation>
    <scope>NUCLEOTIDE SEQUENCE [LARGE SCALE GENOMIC DNA]</scope>
    <source>
        <strain evidence="10 11">Enr17</strain>
    </source>
</reference>
<feature type="transmembrane region" description="Helical" evidence="8">
    <location>
        <begin position="386"/>
        <end position="404"/>
    </location>
</feature>
<accession>A0A518IG60</accession>
<keyword evidence="11" id="KW-1185">Reference proteome</keyword>
<evidence type="ECO:0000256" key="7">
    <source>
        <dbReference type="ARBA" id="ARBA00023136"/>
    </source>
</evidence>
<keyword evidence="4 10" id="KW-0808">Transferase</keyword>
<organism evidence="10 11">
    <name type="scientific">Gimesia fumaroli</name>
    <dbReference type="NCBI Taxonomy" id="2527976"/>
    <lineage>
        <taxon>Bacteria</taxon>
        <taxon>Pseudomonadati</taxon>
        <taxon>Planctomycetota</taxon>
        <taxon>Planctomycetia</taxon>
        <taxon>Planctomycetales</taxon>
        <taxon>Planctomycetaceae</taxon>
        <taxon>Gimesia</taxon>
    </lineage>
</organism>
<evidence type="ECO:0000256" key="4">
    <source>
        <dbReference type="ARBA" id="ARBA00022679"/>
    </source>
</evidence>
<dbReference type="Proteomes" id="UP000318313">
    <property type="component" value="Chromosome"/>
</dbReference>
<keyword evidence="7 8" id="KW-0472">Membrane</keyword>
<feature type="transmembrane region" description="Helical" evidence="8">
    <location>
        <begin position="200"/>
        <end position="219"/>
    </location>
</feature>
<dbReference type="GO" id="GO:0016763">
    <property type="term" value="F:pentosyltransferase activity"/>
    <property type="evidence" value="ECO:0007669"/>
    <property type="project" value="TreeGrafter"/>
</dbReference>
<protein>
    <submittedName>
        <fullName evidence="10">Dolichyl-phosphate-mannose-protein mannosyltransferase</fullName>
    </submittedName>
</protein>
<dbReference type="RefSeq" id="WP_145311443.1">
    <property type="nucleotide sequence ID" value="NZ_CP037452.1"/>
</dbReference>
<comment type="subcellular location">
    <subcellularLocation>
        <location evidence="1">Cell membrane</location>
        <topology evidence="1">Multi-pass membrane protein</topology>
    </subcellularLocation>
</comment>
<keyword evidence="5 8" id="KW-0812">Transmembrane</keyword>
<dbReference type="InterPro" id="IPR050297">
    <property type="entry name" value="LipidA_mod_glycosyltrf_83"/>
</dbReference>
<keyword evidence="2" id="KW-1003">Cell membrane</keyword>
<feature type="transmembrane region" description="Helical" evidence="8">
    <location>
        <begin position="163"/>
        <end position="180"/>
    </location>
</feature>
<gene>
    <name evidence="10" type="ORF">Enr17x_41270</name>
</gene>
<dbReference type="KEGG" id="gfm:Enr17x_41270"/>
<feature type="transmembrane region" description="Helical" evidence="8">
    <location>
        <begin position="325"/>
        <end position="347"/>
    </location>
</feature>
<feature type="transmembrane region" description="Helical" evidence="8">
    <location>
        <begin position="12"/>
        <end position="28"/>
    </location>
</feature>
<evidence type="ECO:0000256" key="8">
    <source>
        <dbReference type="SAM" id="Phobius"/>
    </source>
</evidence>
<evidence type="ECO:0000313" key="10">
    <source>
        <dbReference type="EMBL" id="QDV52068.1"/>
    </source>
</evidence>
<name>A0A518IG60_9PLAN</name>
<feature type="domain" description="Glycosyltransferase RgtA/B/C/D-like" evidence="9">
    <location>
        <begin position="112"/>
        <end position="221"/>
    </location>
</feature>
<dbReference type="InterPro" id="IPR038731">
    <property type="entry name" value="RgtA/B/C-like"/>
</dbReference>
<dbReference type="GO" id="GO:0005886">
    <property type="term" value="C:plasma membrane"/>
    <property type="evidence" value="ECO:0007669"/>
    <property type="project" value="UniProtKB-SubCell"/>
</dbReference>
<feature type="transmembrane region" description="Helical" evidence="8">
    <location>
        <begin position="359"/>
        <end position="380"/>
    </location>
</feature>
<evidence type="ECO:0000256" key="1">
    <source>
        <dbReference type="ARBA" id="ARBA00004651"/>
    </source>
</evidence>
<evidence type="ECO:0000313" key="11">
    <source>
        <dbReference type="Proteomes" id="UP000318313"/>
    </source>
</evidence>
<evidence type="ECO:0000256" key="2">
    <source>
        <dbReference type="ARBA" id="ARBA00022475"/>
    </source>
</evidence>
<evidence type="ECO:0000256" key="3">
    <source>
        <dbReference type="ARBA" id="ARBA00022676"/>
    </source>
</evidence>
<evidence type="ECO:0000256" key="6">
    <source>
        <dbReference type="ARBA" id="ARBA00022989"/>
    </source>
</evidence>
<dbReference type="GO" id="GO:0009103">
    <property type="term" value="P:lipopolysaccharide biosynthetic process"/>
    <property type="evidence" value="ECO:0007669"/>
    <property type="project" value="UniProtKB-ARBA"/>
</dbReference>
<dbReference type="PANTHER" id="PTHR33908">
    <property type="entry name" value="MANNOSYLTRANSFERASE YKCB-RELATED"/>
    <property type="match status" value="1"/>
</dbReference>
<dbReference type="Pfam" id="PF13231">
    <property type="entry name" value="PMT_2"/>
    <property type="match status" value="1"/>
</dbReference>
<dbReference type="EMBL" id="CP037452">
    <property type="protein sequence ID" value="QDV52068.1"/>
    <property type="molecule type" value="Genomic_DNA"/>
</dbReference>
<evidence type="ECO:0000256" key="5">
    <source>
        <dbReference type="ARBA" id="ARBA00022692"/>
    </source>
</evidence>
<sequence>MQNQLRTSKGFWSVVSILLLFQFCLGLYSSQKLTVTHDEYWHMPVGLLGWETGRFDYDRLNPPLIRTWAAVPLLFTSAQMGNPEHSSDPADYGDAFLQANPENYHQYYALGRIPILLLSVASGLLLAVWARELFGTPSACLAVLLWTMSPNILANAALGTQDLAIAGFFLATVYCGWKFAKQVSWKWALITGLILGLAQITKYTAILLVPILIIQWFLLRVKNTDVNRDIPRKIILARWGAILLTSCFVLNTGYLFQGSFQPISAYQFQSSELKVLNQFPSLLQSIPLPLPRDYLLGFDLQRFIMQQSHPTFLDSEWTLTGFRSYYFYTLVYKLPHGVQFLLLLAAFQWFKQRNQPGCMSLRTLGMLLTPVVLLISIASLSNNQLGLRYILPVFPFLFLLIAPLAEQLDLEKKKLYTYAIIVAALTLPFSLRFAPDHIAYFNELSGGPENGGIHLIDSNLDWGQDLYRLKEYLQQHTVNDLGLAYFGTVPPSTLGVPYRLPPEFHPEPGTYAISASLLQGRPYSIRKQDGSRHNLGNDALGYLRFFKPKARLGYSINVYELTPEDVIRWQTAVSRVQRGLPIN</sequence>
<feature type="transmembrane region" description="Helical" evidence="8">
    <location>
        <begin position="113"/>
        <end position="130"/>
    </location>
</feature>
<keyword evidence="6 8" id="KW-1133">Transmembrane helix</keyword>
<dbReference type="AlphaFoldDB" id="A0A518IG60"/>
<feature type="transmembrane region" description="Helical" evidence="8">
    <location>
        <begin position="416"/>
        <end position="434"/>
    </location>
</feature>
<proteinExistence type="predicted"/>
<keyword evidence="3 10" id="KW-0328">Glycosyltransferase</keyword>